<sequence>MEILFRQIPCLLGVGAGTTTTTTTYSLNLSSVRLRVNDDYGGGKWYGALNRGRGRGRGGFSDKGHLQYYYGGGRICGGCKKDKDKDLEEKVTIKKKLKLLKGLSKDMSLFSDLGLSSQVQGKILSETAETLLEQLQLLRAEEKELKKKRKHDKAQLKAVRLQTMLDCESSSSSSESSDSECEEVIDMTHLRTEANTLLKPMLSDLQQPGTQEATTLALAISMTHEVNTTKETCFEDRGRQIIEQECGSGSSSSCSIVSGNGRSDESGKSLTGAWTKRIEVCMGKKCKMSGGVALLEEFERVMGVEGGVVGCKCMGQCRDGPNVRVLNSVNGIGNEGLDDSVRTPANPLCIGVSLEDVGVIMANFFGDDRNYEE</sequence>
<dbReference type="SUPFAM" id="SSF52833">
    <property type="entry name" value="Thioredoxin-like"/>
    <property type="match status" value="1"/>
</dbReference>
<dbReference type="Proteomes" id="UP000187406">
    <property type="component" value="Unassembled WGS sequence"/>
</dbReference>
<proteinExistence type="predicted"/>
<reference evidence="3" key="1">
    <citation type="submission" date="2016-04" db="EMBL/GenBank/DDBJ databases">
        <title>Cephalotus genome sequencing.</title>
        <authorList>
            <person name="Fukushima K."/>
            <person name="Hasebe M."/>
            <person name="Fang X."/>
        </authorList>
    </citation>
    <scope>NUCLEOTIDE SEQUENCE [LARGE SCALE GENOMIC DNA]</scope>
    <source>
        <strain evidence="3">cv. St1</strain>
    </source>
</reference>
<evidence type="ECO:0000313" key="3">
    <source>
        <dbReference type="Proteomes" id="UP000187406"/>
    </source>
</evidence>
<dbReference type="EMBL" id="BDDD01003539">
    <property type="protein sequence ID" value="GAV85339.1"/>
    <property type="molecule type" value="Genomic_DNA"/>
</dbReference>
<keyword evidence="3" id="KW-1185">Reference proteome</keyword>
<feature type="coiled-coil region" evidence="1">
    <location>
        <begin position="128"/>
        <end position="155"/>
    </location>
</feature>
<dbReference type="STRING" id="3775.A0A1Q3CYQ0"/>
<keyword evidence="1" id="KW-0175">Coiled coil</keyword>
<dbReference type="AlphaFoldDB" id="A0A1Q3CYQ0"/>
<dbReference type="OrthoDB" id="913780at2759"/>
<dbReference type="CDD" id="cd02980">
    <property type="entry name" value="TRX_Fd_family"/>
    <property type="match status" value="1"/>
</dbReference>
<name>A0A1Q3CYQ0_CEPFO</name>
<organism evidence="2 3">
    <name type="scientific">Cephalotus follicularis</name>
    <name type="common">Albany pitcher plant</name>
    <dbReference type="NCBI Taxonomy" id="3775"/>
    <lineage>
        <taxon>Eukaryota</taxon>
        <taxon>Viridiplantae</taxon>
        <taxon>Streptophyta</taxon>
        <taxon>Embryophyta</taxon>
        <taxon>Tracheophyta</taxon>
        <taxon>Spermatophyta</taxon>
        <taxon>Magnoliopsida</taxon>
        <taxon>eudicotyledons</taxon>
        <taxon>Gunneridae</taxon>
        <taxon>Pentapetalae</taxon>
        <taxon>rosids</taxon>
        <taxon>fabids</taxon>
        <taxon>Oxalidales</taxon>
        <taxon>Cephalotaceae</taxon>
        <taxon>Cephalotus</taxon>
    </lineage>
</organism>
<protein>
    <submittedName>
        <fullName evidence="2">Uncharacterized protein</fullName>
    </submittedName>
</protein>
<accession>A0A1Q3CYQ0</accession>
<dbReference type="InterPro" id="IPR036249">
    <property type="entry name" value="Thioredoxin-like_sf"/>
</dbReference>
<comment type="caution">
    <text evidence="2">The sequence shown here is derived from an EMBL/GenBank/DDBJ whole genome shotgun (WGS) entry which is preliminary data.</text>
</comment>
<evidence type="ECO:0000313" key="2">
    <source>
        <dbReference type="EMBL" id="GAV85339.1"/>
    </source>
</evidence>
<evidence type="ECO:0000256" key="1">
    <source>
        <dbReference type="SAM" id="Coils"/>
    </source>
</evidence>
<gene>
    <name evidence="2" type="ORF">CFOL_v3_28777</name>
</gene>
<dbReference type="Gene3D" id="3.40.30.10">
    <property type="entry name" value="Glutaredoxin"/>
    <property type="match status" value="1"/>
</dbReference>
<dbReference type="InParanoid" id="A0A1Q3CYQ0"/>
<dbReference type="FunCoup" id="A0A1Q3CYQ0">
    <property type="interactions" value="110"/>
</dbReference>